<proteinExistence type="predicted"/>
<organism evidence="4 5">
    <name type="scientific">Ridgeia piscesae</name>
    <name type="common">Tubeworm</name>
    <dbReference type="NCBI Taxonomy" id="27915"/>
    <lineage>
        <taxon>Eukaryota</taxon>
        <taxon>Metazoa</taxon>
        <taxon>Spiralia</taxon>
        <taxon>Lophotrochozoa</taxon>
        <taxon>Annelida</taxon>
        <taxon>Polychaeta</taxon>
        <taxon>Sedentaria</taxon>
        <taxon>Canalipalpata</taxon>
        <taxon>Sabellida</taxon>
        <taxon>Siboglinidae</taxon>
        <taxon>Ridgeia</taxon>
    </lineage>
</organism>
<evidence type="ECO:0000313" key="4">
    <source>
        <dbReference type="EMBL" id="KAK2163717.1"/>
    </source>
</evidence>
<dbReference type="SUPFAM" id="SSF49854">
    <property type="entry name" value="Spermadhesin, CUB domain"/>
    <property type="match status" value="1"/>
</dbReference>
<sequence>MCIPTPTGRRCACPDGFNFVHGNKCSIPTYTCPHEYTAPRGRIQSPGHPGYKNNVHCKINVHPLVPAPRLFFYIEGFDLEEHSDFLLICNRSYLHHDPIYDHVRLQHKNTYNGKNICVCYIIVV</sequence>
<reference evidence="4" key="1">
    <citation type="journal article" date="2023" name="Mol. Biol. Evol.">
        <title>Third-Generation Sequencing Reveals the Adaptive Role of the Epigenome in Three Deep-Sea Polychaetes.</title>
        <authorList>
            <person name="Perez M."/>
            <person name="Aroh O."/>
            <person name="Sun Y."/>
            <person name="Lan Y."/>
            <person name="Juniper S.K."/>
            <person name="Young C.R."/>
            <person name="Angers B."/>
            <person name="Qian P.Y."/>
        </authorList>
    </citation>
    <scope>NUCLEOTIDE SEQUENCE</scope>
    <source>
        <strain evidence="4">R07B-5</strain>
    </source>
</reference>
<feature type="domain" description="CUB" evidence="3">
    <location>
        <begin position="32"/>
        <end position="94"/>
    </location>
</feature>
<evidence type="ECO:0000313" key="5">
    <source>
        <dbReference type="Proteomes" id="UP001209878"/>
    </source>
</evidence>
<dbReference type="InterPro" id="IPR035914">
    <property type="entry name" value="Sperma_CUB_dom_sf"/>
</dbReference>
<protein>
    <recommendedName>
        <fullName evidence="3">CUB domain-containing protein</fullName>
    </recommendedName>
</protein>
<dbReference type="EMBL" id="JAODUO010001448">
    <property type="protein sequence ID" value="KAK2163717.1"/>
    <property type="molecule type" value="Genomic_DNA"/>
</dbReference>
<comment type="caution">
    <text evidence="2">Lacks conserved residue(s) required for the propagation of feature annotation.</text>
</comment>
<dbReference type="InterPro" id="IPR000859">
    <property type="entry name" value="CUB_dom"/>
</dbReference>
<dbReference type="AlphaFoldDB" id="A0AAD9NB27"/>
<keyword evidence="1" id="KW-1015">Disulfide bond</keyword>
<dbReference type="Gene3D" id="2.60.120.290">
    <property type="entry name" value="Spermadhesin, CUB domain"/>
    <property type="match status" value="1"/>
</dbReference>
<evidence type="ECO:0000259" key="3">
    <source>
        <dbReference type="PROSITE" id="PS01180"/>
    </source>
</evidence>
<keyword evidence="5" id="KW-1185">Reference proteome</keyword>
<evidence type="ECO:0000256" key="2">
    <source>
        <dbReference type="PROSITE-ProRule" id="PRU00059"/>
    </source>
</evidence>
<comment type="caution">
    <text evidence="4">The sequence shown here is derived from an EMBL/GenBank/DDBJ whole genome shotgun (WGS) entry which is preliminary data.</text>
</comment>
<evidence type="ECO:0000256" key="1">
    <source>
        <dbReference type="ARBA" id="ARBA00023157"/>
    </source>
</evidence>
<dbReference type="PROSITE" id="PS01180">
    <property type="entry name" value="CUB"/>
    <property type="match status" value="1"/>
</dbReference>
<gene>
    <name evidence="4" type="ORF">NP493_1443g00037</name>
</gene>
<name>A0AAD9NB27_RIDPI</name>
<accession>A0AAD9NB27</accession>
<dbReference type="Proteomes" id="UP001209878">
    <property type="component" value="Unassembled WGS sequence"/>
</dbReference>